<evidence type="ECO:0000313" key="4">
    <source>
        <dbReference type="Proteomes" id="UP000509303"/>
    </source>
</evidence>
<feature type="transmembrane region" description="Helical" evidence="2">
    <location>
        <begin position="46"/>
        <end position="65"/>
    </location>
</feature>
<protein>
    <submittedName>
        <fullName evidence="3">Uncharacterized protein</fullName>
    </submittedName>
</protein>
<feature type="region of interest" description="Disordered" evidence="1">
    <location>
        <begin position="141"/>
        <end position="181"/>
    </location>
</feature>
<keyword evidence="2" id="KW-0472">Membrane</keyword>
<evidence type="ECO:0000313" key="3">
    <source>
        <dbReference type="EMBL" id="QKW50679.1"/>
    </source>
</evidence>
<evidence type="ECO:0000256" key="1">
    <source>
        <dbReference type="SAM" id="MobiDB-lite"/>
    </source>
</evidence>
<feature type="transmembrane region" description="Helical" evidence="2">
    <location>
        <begin position="72"/>
        <end position="90"/>
    </location>
</feature>
<keyword evidence="2" id="KW-1133">Transmembrane helix</keyword>
<dbReference type="EMBL" id="CP054929">
    <property type="protein sequence ID" value="QKW50679.1"/>
    <property type="molecule type" value="Genomic_DNA"/>
</dbReference>
<dbReference type="RefSeq" id="WP_176162412.1">
    <property type="nucleotide sequence ID" value="NZ_CP054929.1"/>
</dbReference>
<keyword evidence="2" id="KW-0812">Transmembrane</keyword>
<name>A0A7H8N8B4_9ACTN</name>
<sequence>MSFIAKMSERHIATIVWVAVLGGVASVLVGDRLWRAVAGLGPGAGYAFGAFCGSGVLCCWVLASAALRQRRWVRGVAAAALWCVTFLALACLPRGRGGRLTGALALPEGQRMWVEEHPGVWWAIGIGFALGALAVWRTAPRRAAARRRPPVSPPPGKPGRPGEPGKPGKPRAPWRSKGPAT</sequence>
<dbReference type="Proteomes" id="UP000509303">
    <property type="component" value="Chromosome"/>
</dbReference>
<evidence type="ECO:0000256" key="2">
    <source>
        <dbReference type="SAM" id="Phobius"/>
    </source>
</evidence>
<proteinExistence type="predicted"/>
<gene>
    <name evidence="3" type="ORF">HUT08_15315</name>
</gene>
<reference evidence="3 4" key="1">
    <citation type="submission" date="2020-06" db="EMBL/GenBank/DDBJ databases">
        <title>Genome mining for natural products.</title>
        <authorList>
            <person name="Zhang B."/>
            <person name="Shi J."/>
            <person name="Ge H."/>
        </authorList>
    </citation>
    <scope>NUCLEOTIDE SEQUENCE [LARGE SCALE GENOMIC DNA]</scope>
    <source>
        <strain evidence="3 4">NA00687</strain>
    </source>
</reference>
<accession>A0A7H8N8B4</accession>
<feature type="transmembrane region" description="Helical" evidence="2">
    <location>
        <begin position="12"/>
        <end position="34"/>
    </location>
</feature>
<keyword evidence="4" id="KW-1185">Reference proteome</keyword>
<dbReference type="AlphaFoldDB" id="A0A7H8N8B4"/>
<feature type="transmembrane region" description="Helical" evidence="2">
    <location>
        <begin position="120"/>
        <end position="139"/>
    </location>
</feature>
<organism evidence="3 4">
    <name type="scientific">Streptomyces buecherae</name>
    <dbReference type="NCBI Taxonomy" id="2763006"/>
    <lineage>
        <taxon>Bacteria</taxon>
        <taxon>Bacillati</taxon>
        <taxon>Actinomycetota</taxon>
        <taxon>Actinomycetes</taxon>
        <taxon>Kitasatosporales</taxon>
        <taxon>Streptomycetaceae</taxon>
        <taxon>Streptomyces</taxon>
    </lineage>
</organism>